<dbReference type="PROSITE" id="PS00552">
    <property type="entry name" value="HTH_MERR_1"/>
    <property type="match status" value="1"/>
</dbReference>
<keyword evidence="2" id="KW-0238">DNA-binding</keyword>
<evidence type="ECO:0000256" key="3">
    <source>
        <dbReference type="ARBA" id="ARBA00023159"/>
    </source>
</evidence>
<protein>
    <submittedName>
        <fullName evidence="6">MerR family transcriptional regulator</fullName>
    </submittedName>
</protein>
<dbReference type="Gene3D" id="1.10.490.50">
    <property type="entry name" value="Antibiotic binding domain of TipA-like multidrug resistance regulators"/>
    <property type="match status" value="1"/>
</dbReference>
<evidence type="ECO:0000256" key="2">
    <source>
        <dbReference type="ARBA" id="ARBA00023125"/>
    </source>
</evidence>
<dbReference type="InterPro" id="IPR047057">
    <property type="entry name" value="MerR_fam"/>
</dbReference>
<dbReference type="SMART" id="SM00422">
    <property type="entry name" value="HTH_MERR"/>
    <property type="match status" value="1"/>
</dbReference>
<reference evidence="6 7" key="1">
    <citation type="submission" date="2024-04" db="EMBL/GenBank/DDBJ databases">
        <title>Staphylococcus debuckii a clinical isolate.</title>
        <authorList>
            <person name="Magnan C."/>
            <person name="Plumet L."/>
            <person name="Morsli M."/>
            <person name="Molle V."/>
            <person name="Lavigne J.-P."/>
        </authorList>
    </citation>
    <scope>NUCLEOTIDE SEQUENCE [LARGE SCALE GENOMIC DNA]</scope>
    <source>
        <strain evidence="6 7">NSD001</strain>
    </source>
</reference>
<evidence type="ECO:0000313" key="6">
    <source>
        <dbReference type="EMBL" id="MEL0538485.1"/>
    </source>
</evidence>
<dbReference type="Proteomes" id="UP001380601">
    <property type="component" value="Unassembled WGS sequence"/>
</dbReference>
<keyword evidence="1" id="KW-0805">Transcription regulation</keyword>
<organism evidence="6 7">
    <name type="scientific">Staphylococcus debuckii</name>
    <dbReference type="NCBI Taxonomy" id="2044912"/>
    <lineage>
        <taxon>Bacteria</taxon>
        <taxon>Bacillati</taxon>
        <taxon>Bacillota</taxon>
        <taxon>Bacilli</taxon>
        <taxon>Bacillales</taxon>
        <taxon>Staphylococcaceae</taxon>
        <taxon>Staphylococcus</taxon>
    </lineage>
</organism>
<keyword evidence="4" id="KW-0804">Transcription</keyword>
<evidence type="ECO:0000256" key="1">
    <source>
        <dbReference type="ARBA" id="ARBA00023015"/>
    </source>
</evidence>
<dbReference type="InterPro" id="IPR009061">
    <property type="entry name" value="DNA-bd_dom_put_sf"/>
</dbReference>
<dbReference type="PANTHER" id="PTHR30204">
    <property type="entry name" value="REDOX-CYCLING DRUG-SENSING TRANSCRIPTIONAL ACTIVATOR SOXR"/>
    <property type="match status" value="1"/>
</dbReference>
<dbReference type="RefSeq" id="WP_341611948.1">
    <property type="nucleotide sequence ID" value="NZ_JBBWSC010000007.1"/>
</dbReference>
<dbReference type="InterPro" id="IPR012925">
    <property type="entry name" value="TipAS_dom"/>
</dbReference>
<dbReference type="EMBL" id="JBBWSC010000007">
    <property type="protein sequence ID" value="MEL0538485.1"/>
    <property type="molecule type" value="Genomic_DNA"/>
</dbReference>
<keyword evidence="7" id="KW-1185">Reference proteome</keyword>
<name>A0ABU9EZT7_9STAP</name>
<gene>
    <name evidence="6" type="ORF">AADA34_07000</name>
</gene>
<sequence>MKYSISEVAEMTGLSTRTLRYYDEINLFTARRGTENGYRIYQSEDLDVLQVIMFLRKMKMPLEQIKAIILNEENDFNQLLKVQKERLMEKQAEITALIHLIDTTLANKQEGKVMLDKEKFEAFKQEKINENRNQFGKEVIEKYGHEALEKSEQNWQHLSQIEYQRAEECELAIKKGLQELLKLNHESMDKDIAKEVFKAHAEWLKLMSGQYSEGYHLAMADLYVDDIRFTAYYDNLVGEAGAAALLSRIIKQYLD</sequence>
<dbReference type="InterPro" id="IPR036244">
    <property type="entry name" value="TipA-like_antibiotic-bd"/>
</dbReference>
<dbReference type="SUPFAM" id="SSF89082">
    <property type="entry name" value="Antibiotic binding domain of TipA-like multidrug resistance regulators"/>
    <property type="match status" value="1"/>
</dbReference>
<feature type="domain" description="HTH merR-type" evidence="5">
    <location>
        <begin position="2"/>
        <end position="71"/>
    </location>
</feature>
<dbReference type="Pfam" id="PF13411">
    <property type="entry name" value="MerR_1"/>
    <property type="match status" value="1"/>
</dbReference>
<dbReference type="PANTHER" id="PTHR30204:SF90">
    <property type="entry name" value="HTH-TYPE TRANSCRIPTIONAL ACTIVATOR MTA"/>
    <property type="match status" value="1"/>
</dbReference>
<dbReference type="InterPro" id="IPR000551">
    <property type="entry name" value="MerR-type_HTH_dom"/>
</dbReference>
<dbReference type="PROSITE" id="PS50937">
    <property type="entry name" value="HTH_MERR_2"/>
    <property type="match status" value="1"/>
</dbReference>
<evidence type="ECO:0000256" key="4">
    <source>
        <dbReference type="ARBA" id="ARBA00023163"/>
    </source>
</evidence>
<dbReference type="SUPFAM" id="SSF46955">
    <property type="entry name" value="Putative DNA-binding domain"/>
    <property type="match status" value="1"/>
</dbReference>
<comment type="caution">
    <text evidence="6">The sequence shown here is derived from an EMBL/GenBank/DDBJ whole genome shotgun (WGS) entry which is preliminary data.</text>
</comment>
<dbReference type="Gene3D" id="1.10.1660.10">
    <property type="match status" value="1"/>
</dbReference>
<proteinExistence type="predicted"/>
<evidence type="ECO:0000259" key="5">
    <source>
        <dbReference type="PROSITE" id="PS50937"/>
    </source>
</evidence>
<dbReference type="CDD" id="cd01106">
    <property type="entry name" value="HTH_TipAL-Mta"/>
    <property type="match status" value="1"/>
</dbReference>
<dbReference type="Pfam" id="PF07739">
    <property type="entry name" value="TipAS"/>
    <property type="match status" value="1"/>
</dbReference>
<keyword evidence="3" id="KW-0010">Activator</keyword>
<evidence type="ECO:0000313" key="7">
    <source>
        <dbReference type="Proteomes" id="UP001380601"/>
    </source>
</evidence>
<accession>A0ABU9EZT7</accession>